<reference evidence="13" key="1">
    <citation type="submission" date="2016-05" db="EMBL/GenBank/DDBJ databases">
        <title>Comparative genomics of biotechnologically important yeasts.</title>
        <authorList>
            <consortium name="DOE Joint Genome Institute"/>
            <person name="Riley R."/>
            <person name="Haridas S."/>
            <person name="Wolfe K.H."/>
            <person name="Lopes M.R."/>
            <person name="Hittinger C.T."/>
            <person name="Goker M."/>
            <person name="Salamov A."/>
            <person name="Wisecaver J."/>
            <person name="Long T.M."/>
            <person name="Aerts A.L."/>
            <person name="Barry K."/>
            <person name="Choi C."/>
            <person name="Clum A."/>
            <person name="Coughlan A.Y."/>
            <person name="Deshpande S."/>
            <person name="Douglass A.P."/>
            <person name="Hanson S.J."/>
            <person name="Klenk H.-P."/>
            <person name="Labutti K."/>
            <person name="Lapidus A."/>
            <person name="Lindquist E."/>
            <person name="Lipzen A."/>
            <person name="Meier-Kolthoff J.P."/>
            <person name="Ohm R.A."/>
            <person name="Otillar R.P."/>
            <person name="Pangilinan J."/>
            <person name="Peng Y."/>
            <person name="Rokas A."/>
            <person name="Rosa C.A."/>
            <person name="Scheuner C."/>
            <person name="Sibirny A.A."/>
            <person name="Slot J.C."/>
            <person name="Stielow J.B."/>
            <person name="Sun H."/>
            <person name="Kurtzman C.P."/>
            <person name="Blackwell M."/>
            <person name="Grigoriev I.V."/>
            <person name="Jeffries T.W."/>
        </authorList>
    </citation>
    <scope>NUCLEOTIDE SEQUENCE [LARGE SCALE GENOMIC DNA]</scope>
    <source>
        <strain evidence="13">NRRL Y-1933</strain>
    </source>
</reference>
<keyword evidence="5 9" id="KW-0442">Lipid degradation</keyword>
<evidence type="ECO:0000256" key="10">
    <source>
        <dbReference type="RuleBase" id="RU362103"/>
    </source>
</evidence>
<dbReference type="FunFam" id="3.40.1090.10:FF:000010">
    <property type="entry name" value="Lysophospholipase"/>
    <property type="match status" value="1"/>
</dbReference>
<evidence type="ECO:0000256" key="5">
    <source>
        <dbReference type="ARBA" id="ARBA00022963"/>
    </source>
</evidence>
<dbReference type="RefSeq" id="XP_020076260.1">
    <property type="nucleotide sequence ID" value="XM_020222281.1"/>
</dbReference>
<dbReference type="PANTHER" id="PTHR10728">
    <property type="entry name" value="CYTOSOLIC PHOSPHOLIPASE A2"/>
    <property type="match status" value="1"/>
</dbReference>
<keyword evidence="6 9" id="KW-0443">Lipid metabolism</keyword>
<dbReference type="GO" id="GO:0005886">
    <property type="term" value="C:plasma membrane"/>
    <property type="evidence" value="ECO:0007669"/>
    <property type="project" value="TreeGrafter"/>
</dbReference>
<dbReference type="PROSITE" id="PS51210">
    <property type="entry name" value="PLA2C"/>
    <property type="match status" value="1"/>
</dbReference>
<dbReference type="GeneID" id="30996830"/>
<dbReference type="Gene3D" id="3.40.1090.10">
    <property type="entry name" value="Cytosolic phospholipase A2 catalytic domain"/>
    <property type="match status" value="1"/>
</dbReference>
<dbReference type="EMBL" id="KV454541">
    <property type="protein sequence ID" value="ODV67193.1"/>
    <property type="molecule type" value="Genomic_DNA"/>
</dbReference>
<feature type="signal peptide" evidence="10">
    <location>
        <begin position="1"/>
        <end position="17"/>
    </location>
</feature>
<comment type="catalytic activity">
    <reaction evidence="10">
        <text>a 1-acyl-sn-glycero-3-phosphocholine + H2O = sn-glycerol 3-phosphocholine + a fatty acid + H(+)</text>
        <dbReference type="Rhea" id="RHEA:15177"/>
        <dbReference type="ChEBI" id="CHEBI:15377"/>
        <dbReference type="ChEBI" id="CHEBI:15378"/>
        <dbReference type="ChEBI" id="CHEBI:16870"/>
        <dbReference type="ChEBI" id="CHEBI:28868"/>
        <dbReference type="ChEBI" id="CHEBI:58168"/>
        <dbReference type="EC" id="3.1.1.5"/>
    </reaction>
</comment>
<dbReference type="GO" id="GO:0004623">
    <property type="term" value="F:phospholipase A2 activity"/>
    <property type="evidence" value="ECO:0007669"/>
    <property type="project" value="TreeGrafter"/>
</dbReference>
<evidence type="ECO:0000313" key="13">
    <source>
        <dbReference type="Proteomes" id="UP000095085"/>
    </source>
</evidence>
<dbReference type="SUPFAM" id="SSF52151">
    <property type="entry name" value="FabD/lysophospholipase-like"/>
    <property type="match status" value="1"/>
</dbReference>
<evidence type="ECO:0000259" key="11">
    <source>
        <dbReference type="PROSITE" id="PS51210"/>
    </source>
</evidence>
<keyword evidence="13" id="KW-1185">Reference proteome</keyword>
<feature type="chain" id="PRO_5009027718" description="Lysophospholipase" evidence="10">
    <location>
        <begin position="18"/>
        <end position="641"/>
    </location>
</feature>
<dbReference type="GO" id="GO:0046475">
    <property type="term" value="P:glycerophospholipid catabolic process"/>
    <property type="evidence" value="ECO:0007669"/>
    <property type="project" value="TreeGrafter"/>
</dbReference>
<dbReference type="CDD" id="cd07203">
    <property type="entry name" value="cPLA2_Fungal_PLB"/>
    <property type="match status" value="1"/>
</dbReference>
<dbReference type="SMART" id="SM00022">
    <property type="entry name" value="PLAc"/>
    <property type="match status" value="1"/>
</dbReference>
<evidence type="ECO:0000256" key="6">
    <source>
        <dbReference type="ARBA" id="ARBA00023098"/>
    </source>
</evidence>
<dbReference type="Proteomes" id="UP000095085">
    <property type="component" value="Unassembled WGS sequence"/>
</dbReference>
<keyword evidence="4 9" id="KW-0378">Hydrolase</keyword>
<dbReference type="EC" id="3.1.1.5" evidence="2 10"/>
<gene>
    <name evidence="12" type="ORF">HYPBUDRAFT_157282</name>
</gene>
<dbReference type="InterPro" id="IPR002642">
    <property type="entry name" value="LysoPLipase_cat_dom"/>
</dbReference>
<evidence type="ECO:0000256" key="3">
    <source>
        <dbReference type="ARBA" id="ARBA00022729"/>
    </source>
</evidence>
<evidence type="ECO:0000313" key="12">
    <source>
        <dbReference type="EMBL" id="ODV67193.1"/>
    </source>
</evidence>
<dbReference type="GO" id="GO:0005576">
    <property type="term" value="C:extracellular region"/>
    <property type="evidence" value="ECO:0007669"/>
    <property type="project" value="TreeGrafter"/>
</dbReference>
<dbReference type="GO" id="GO:0005783">
    <property type="term" value="C:endoplasmic reticulum"/>
    <property type="evidence" value="ECO:0007669"/>
    <property type="project" value="TreeGrafter"/>
</dbReference>
<dbReference type="GO" id="GO:0004622">
    <property type="term" value="F:phosphatidylcholine lysophospholipase activity"/>
    <property type="evidence" value="ECO:0007669"/>
    <property type="project" value="UniProtKB-EC"/>
</dbReference>
<evidence type="ECO:0000256" key="7">
    <source>
        <dbReference type="ARBA" id="ARBA00023180"/>
    </source>
</evidence>
<evidence type="ECO:0000256" key="9">
    <source>
        <dbReference type="PROSITE-ProRule" id="PRU00555"/>
    </source>
</evidence>
<dbReference type="Pfam" id="PF01735">
    <property type="entry name" value="PLA2_B"/>
    <property type="match status" value="1"/>
</dbReference>
<keyword evidence="7" id="KW-0325">Glycoprotein</keyword>
<keyword evidence="3 10" id="KW-0732">Signal</keyword>
<evidence type="ECO:0000256" key="2">
    <source>
        <dbReference type="ARBA" id="ARBA00013274"/>
    </source>
</evidence>
<dbReference type="STRING" id="984485.A0A1E4RIW3"/>
<sequence length="641" mass="71345">MKFQILILSFLVTCLLAWSPTDSYAPGKLTCPNNKDLIREADSLSQDEKDWINGRNKVTDKNLISFLEWAKMDDFNATDFINNKANRSIHVGLSFSGGGYRAMLAGAGALSALDNRTKGASKSGLGGLLQASTYLTGLSGGNWLTGTISMNNFTSVQKILDDGKIWDLEHSIMNVGGWNAYKTYKYYKALYDDIHDKEDAGYEVSITDTWGRALSHQFFAQTENYGSALCWSDLQNYDQFKNHEMPFPISVADGRVPGTSIISGNSTVFEMNPFEFGSWDPSLNQFTQTKYLGTTVKDGENNGTCIGGFDNAGFIMGTSSSLFNQFILQINTTSLSSTIKSLVHSILQDVSNDDDDIAVYKPNPFYKSDLGESVHTINNDTLYLCDGGEDLQNVPLYPLLQRDRQVDVIFAYDNSADTDESWPNGTSLVASYERQFLNEGNGTLFPYVPDQRTFRNLNLTAKPAFFGCEAKNLTSLLKRTNQSNSDTSIIYDTPLIVYNANRPFTYWSNTSTFKMSYDEKEKRGMIKNGFEVASRLNQSLDKDWPACVGCAIIRREQERQGIEQSDQCKKCFDKYCWDGTIDDSTPGINFTTSGTTNGNEDNGNRTVSAAMSLVLRGNNAYELMKLTGYAMLASIIFCVSF</sequence>
<comment type="similarity">
    <text evidence="1 10">Belongs to the lysophospholipase family.</text>
</comment>
<evidence type="ECO:0000256" key="1">
    <source>
        <dbReference type="ARBA" id="ARBA00008780"/>
    </source>
</evidence>
<protein>
    <recommendedName>
        <fullName evidence="2 10">Lysophospholipase</fullName>
        <ecNumber evidence="2 10">3.1.1.5</ecNumber>
    </recommendedName>
</protein>
<dbReference type="AlphaFoldDB" id="A0A1E4RIW3"/>
<feature type="domain" description="PLA2c" evidence="11">
    <location>
        <begin position="30"/>
        <end position="582"/>
    </location>
</feature>
<organism evidence="12 13">
    <name type="scientific">Hyphopichia burtonii NRRL Y-1933</name>
    <dbReference type="NCBI Taxonomy" id="984485"/>
    <lineage>
        <taxon>Eukaryota</taxon>
        <taxon>Fungi</taxon>
        <taxon>Dikarya</taxon>
        <taxon>Ascomycota</taxon>
        <taxon>Saccharomycotina</taxon>
        <taxon>Pichiomycetes</taxon>
        <taxon>Debaryomycetaceae</taxon>
        <taxon>Hyphopichia</taxon>
    </lineage>
</organism>
<accession>A0A1E4RIW3</accession>
<evidence type="ECO:0000256" key="8">
    <source>
        <dbReference type="ARBA" id="ARBA00059407"/>
    </source>
</evidence>
<name>A0A1E4RIW3_9ASCO</name>
<dbReference type="PANTHER" id="PTHR10728:SF33">
    <property type="entry name" value="LYSOPHOSPHOLIPASE 1-RELATED"/>
    <property type="match status" value="1"/>
</dbReference>
<dbReference type="OrthoDB" id="4084751at2759"/>
<dbReference type="InterPro" id="IPR016035">
    <property type="entry name" value="Acyl_Trfase/lysoPLipase"/>
</dbReference>
<proteinExistence type="inferred from homology"/>
<evidence type="ECO:0000256" key="4">
    <source>
        <dbReference type="ARBA" id="ARBA00022801"/>
    </source>
</evidence>
<dbReference type="GO" id="GO:0005829">
    <property type="term" value="C:cytosol"/>
    <property type="evidence" value="ECO:0007669"/>
    <property type="project" value="TreeGrafter"/>
</dbReference>
<comment type="function">
    <text evidence="8">Catalyzes the release of fatty acids from lysophospholipids. Phospholipase B may well contribute to pathogenicity by abetting the fungus in damaging and traversing host cell membranes, processes which likely increase the rapidity of disseminated infection.</text>
</comment>